<accession>A0A1F5EGE6</accession>
<dbReference type="AlphaFoldDB" id="A0A1F5EGE6"/>
<dbReference type="Proteomes" id="UP000186029">
    <property type="component" value="Unassembled WGS sequence"/>
</dbReference>
<reference evidence="1 2" key="1">
    <citation type="journal article" date="2016" name="Nat. Commun.">
        <title>Thousands of microbial genomes shed light on interconnected biogeochemical processes in an aquifer system.</title>
        <authorList>
            <person name="Anantharaman K."/>
            <person name="Brown C.T."/>
            <person name="Hug L.A."/>
            <person name="Sharon I."/>
            <person name="Castelle C.J."/>
            <person name="Probst A.J."/>
            <person name="Thomas B.C."/>
            <person name="Singh A."/>
            <person name="Wilkins M.J."/>
            <person name="Karaoz U."/>
            <person name="Brodie E.L."/>
            <person name="Williams K.H."/>
            <person name="Hubbard S.S."/>
            <person name="Banfield J.F."/>
        </authorList>
    </citation>
    <scope>NUCLEOTIDE SEQUENCE [LARGE SCALE GENOMIC DNA]</scope>
</reference>
<name>A0A1F5EGE6_9BACT</name>
<dbReference type="EMBL" id="MFAC01000033">
    <property type="protein sequence ID" value="OGD66296.1"/>
    <property type="molecule type" value="Genomic_DNA"/>
</dbReference>
<protein>
    <submittedName>
        <fullName evidence="1">Uncharacterized protein</fullName>
    </submittedName>
</protein>
<evidence type="ECO:0000313" key="1">
    <source>
        <dbReference type="EMBL" id="OGD66296.1"/>
    </source>
</evidence>
<organism evidence="1 2">
    <name type="scientific">Candidatus Campbellbacteria bacterium RIFCSPLOWO2_02_35_12</name>
    <dbReference type="NCBI Taxonomy" id="1797580"/>
    <lineage>
        <taxon>Bacteria</taxon>
        <taxon>Candidatus Campbelliibacteriota</taxon>
    </lineage>
</organism>
<sequence length="166" mass="19409">MWIDKVTVDEDEVRVGCLHCGKQIGACRENWVGGLKKIADKCGYRLLIDEKNLKVLCECEMHRTDVVKKWSFRVNYERKTSQYGSRYQRVTGVFSLESIPFLLAKLFPWKYGGKGGWKARNLSFGSDELKFSLDKLPEGQFIEMRDCLNSQIRRGHDYDYLLWRIG</sequence>
<comment type="caution">
    <text evidence="1">The sequence shown here is derived from an EMBL/GenBank/DDBJ whole genome shotgun (WGS) entry which is preliminary data.</text>
</comment>
<proteinExistence type="predicted"/>
<gene>
    <name evidence="1" type="ORF">A2Z61_01205</name>
</gene>
<evidence type="ECO:0000313" key="2">
    <source>
        <dbReference type="Proteomes" id="UP000186029"/>
    </source>
</evidence>